<evidence type="ECO:0000313" key="2">
    <source>
        <dbReference type="Proteomes" id="UP000665026"/>
    </source>
</evidence>
<proteinExistence type="predicted"/>
<gene>
    <name evidence="1" type="ORF">HZ995_02410</name>
</gene>
<dbReference type="EMBL" id="CP060010">
    <property type="protein sequence ID" value="QTN36390.1"/>
    <property type="molecule type" value="Genomic_DNA"/>
</dbReference>
<dbReference type="Proteomes" id="UP000665026">
    <property type="component" value="Chromosome"/>
</dbReference>
<dbReference type="AlphaFoldDB" id="A0A975EQL2"/>
<organism evidence="1 2">
    <name type="scientific">Cognatishimia activa</name>
    <dbReference type="NCBI Taxonomy" id="1715691"/>
    <lineage>
        <taxon>Bacteria</taxon>
        <taxon>Pseudomonadati</taxon>
        <taxon>Pseudomonadota</taxon>
        <taxon>Alphaproteobacteria</taxon>
        <taxon>Rhodobacterales</taxon>
        <taxon>Paracoccaceae</taxon>
        <taxon>Cognatishimia</taxon>
    </lineage>
</organism>
<sequence length="135" mass="15778">MSSFLEFSNSLNLVIFASVLTKKILYIQIKEAPLTSTWRKILPEFKKHDLDVAWERIEARRGKASFNFRDITSIFAKYYEDRRYCANRARELGEKIAECVSDPENDLFPIEFVGFTEDNTPIKNGSHAIIYKFKD</sequence>
<evidence type="ECO:0000313" key="1">
    <source>
        <dbReference type="EMBL" id="QTN36390.1"/>
    </source>
</evidence>
<protein>
    <submittedName>
        <fullName evidence="1">Uncharacterized protein</fullName>
    </submittedName>
</protein>
<reference evidence="1" key="1">
    <citation type="submission" date="2020-07" db="EMBL/GenBank/DDBJ databases">
        <title>Genome sequences of bacteria associated with the marine, planktonic diatom Thalassiosira profunda strain ECT2AJA-044.</title>
        <authorList>
            <person name="Gargas C.B."/>
            <person name="Roberts W.R."/>
            <person name="Alverson A.J."/>
        </authorList>
    </citation>
    <scope>NUCLEOTIDE SEQUENCE</scope>
    <source>
        <strain evidence="1">ECT2AJA-044</strain>
    </source>
</reference>
<name>A0A975EQL2_9RHOB</name>
<dbReference type="KEGG" id="cact:HZ995_02410"/>
<accession>A0A975EQL2</accession>
<dbReference type="RefSeq" id="WP_209357089.1">
    <property type="nucleotide sequence ID" value="NZ_CP060010.1"/>
</dbReference>